<reference evidence="2 3" key="1">
    <citation type="submission" date="2018-08" db="EMBL/GenBank/DDBJ databases">
        <title>Muricauda nanhaiensis sp. nov., isolated from seawater of the South China Sea.</title>
        <authorList>
            <person name="Dang Y."/>
        </authorList>
    </citation>
    <scope>NUCLEOTIDE SEQUENCE [LARGE SCALE GENOMIC DNA]</scope>
    <source>
        <strain evidence="2 3">SM1704</strain>
    </source>
</reference>
<gene>
    <name evidence="2" type="ORF">DX873_12615</name>
</gene>
<keyword evidence="1" id="KW-0732">Signal</keyword>
<evidence type="ECO:0000256" key="1">
    <source>
        <dbReference type="SAM" id="SignalP"/>
    </source>
</evidence>
<evidence type="ECO:0008006" key="4">
    <source>
        <dbReference type="Google" id="ProtNLM"/>
    </source>
</evidence>
<organism evidence="2 3">
    <name type="scientific">Flagellimonas nanhaiensis</name>
    <dbReference type="NCBI Taxonomy" id="2292706"/>
    <lineage>
        <taxon>Bacteria</taxon>
        <taxon>Pseudomonadati</taxon>
        <taxon>Bacteroidota</taxon>
        <taxon>Flavobacteriia</taxon>
        <taxon>Flavobacteriales</taxon>
        <taxon>Flavobacteriaceae</taxon>
        <taxon>Flagellimonas</taxon>
    </lineage>
</organism>
<dbReference type="PROSITE" id="PS51257">
    <property type="entry name" value="PROKAR_LIPOPROTEIN"/>
    <property type="match status" value="1"/>
</dbReference>
<protein>
    <recommendedName>
        <fullName evidence="4">Lipoprotein</fullName>
    </recommendedName>
</protein>
<dbReference type="AlphaFoldDB" id="A0A371JRR9"/>
<evidence type="ECO:0000313" key="3">
    <source>
        <dbReference type="Proteomes" id="UP000261828"/>
    </source>
</evidence>
<keyword evidence="3" id="KW-1185">Reference proteome</keyword>
<sequence length="417" mass="48649">MKIKLLSICIVASLFFSCKNNAPQSFSEENYHEDYAEEQETMEEDTFFTDNQSEEAIEKKESWFNRLTKSAGGYKTHHLRDMRTGLIVQTSKYPSDWNVISKPIYTFDQKVPTFLIQIEGPNNLKTFNTPTKLYMHYHNPEVAQMVSYGNRNLSKMLRPEISSQQLFRQEVQQRMTQSGFSYVGERKLPKIKEYIATQIKTKGTGSERFDFYATQWKNSSGQSAIASVTKIAMEQPMDMMSFTMWMYTIDYFFVDEDVLEKNLDETIKAATNSKENPEWEQYMAHLSQQRQREAVEQMKRSNAMHRQNMANRQAAFNAHQEKMKGIWAAQDANHASFMNRNFGSGSDTGQKQFINMINEQETVYNPLTNKNYQVDAGSSEYWMDSNGNYIQNNDLFYTPNGDINLNNREWTKVKKAF</sequence>
<dbReference type="RefSeq" id="WP_116184775.1">
    <property type="nucleotide sequence ID" value="NZ_QTJX01000002.1"/>
</dbReference>
<name>A0A371JRR9_9FLAO</name>
<feature type="signal peptide" evidence="1">
    <location>
        <begin position="1"/>
        <end position="22"/>
    </location>
</feature>
<proteinExistence type="predicted"/>
<dbReference type="OrthoDB" id="5496149at2"/>
<accession>A0A371JRR9</accession>
<feature type="chain" id="PRO_5016911760" description="Lipoprotein" evidence="1">
    <location>
        <begin position="23"/>
        <end position="417"/>
    </location>
</feature>
<dbReference type="EMBL" id="QTJX01000002">
    <property type="protein sequence ID" value="RDY60166.1"/>
    <property type="molecule type" value="Genomic_DNA"/>
</dbReference>
<comment type="caution">
    <text evidence="2">The sequence shown here is derived from an EMBL/GenBank/DDBJ whole genome shotgun (WGS) entry which is preliminary data.</text>
</comment>
<evidence type="ECO:0000313" key="2">
    <source>
        <dbReference type="EMBL" id="RDY60166.1"/>
    </source>
</evidence>
<dbReference type="Proteomes" id="UP000261828">
    <property type="component" value="Unassembled WGS sequence"/>
</dbReference>